<name>A0A1G2KPJ4_9BACT</name>
<proteinExistence type="inferred from homology"/>
<dbReference type="InterPro" id="IPR048254">
    <property type="entry name" value="CDP_ALCOHOL_P_TRANSF_CS"/>
</dbReference>
<feature type="transmembrane region" description="Helical" evidence="3">
    <location>
        <begin position="68"/>
        <end position="85"/>
    </location>
</feature>
<comment type="similarity">
    <text evidence="2">Belongs to the CDP-alcohol phosphatidyltransferase class-I family.</text>
</comment>
<dbReference type="InterPro" id="IPR000462">
    <property type="entry name" value="CDP-OH_P_trans"/>
</dbReference>
<evidence type="ECO:0000256" key="1">
    <source>
        <dbReference type="ARBA" id="ARBA00022679"/>
    </source>
</evidence>
<reference evidence="4 5" key="1">
    <citation type="journal article" date="2016" name="Nat. Commun.">
        <title>Thousands of microbial genomes shed light on interconnected biogeochemical processes in an aquifer system.</title>
        <authorList>
            <person name="Anantharaman K."/>
            <person name="Brown C.T."/>
            <person name="Hug L.A."/>
            <person name="Sharon I."/>
            <person name="Castelle C.J."/>
            <person name="Probst A.J."/>
            <person name="Thomas B.C."/>
            <person name="Singh A."/>
            <person name="Wilkins M.J."/>
            <person name="Karaoz U."/>
            <person name="Brodie E.L."/>
            <person name="Williams K.H."/>
            <person name="Hubbard S.S."/>
            <person name="Banfield J.F."/>
        </authorList>
    </citation>
    <scope>NUCLEOTIDE SEQUENCE [LARGE SCALE GENOMIC DNA]</scope>
</reference>
<dbReference type="EMBL" id="MHQL01000069">
    <property type="protein sequence ID" value="OHA01174.1"/>
    <property type="molecule type" value="Genomic_DNA"/>
</dbReference>
<evidence type="ECO:0000256" key="2">
    <source>
        <dbReference type="RuleBase" id="RU003750"/>
    </source>
</evidence>
<evidence type="ECO:0000313" key="5">
    <source>
        <dbReference type="Proteomes" id="UP000177811"/>
    </source>
</evidence>
<keyword evidence="3" id="KW-1133">Transmembrane helix</keyword>
<protein>
    <recommendedName>
        <fullName evidence="6">CDP-alcohol phosphatidyltransferase</fullName>
    </recommendedName>
</protein>
<feature type="transmembrane region" description="Helical" evidence="3">
    <location>
        <begin position="220"/>
        <end position="245"/>
    </location>
</feature>
<comment type="caution">
    <text evidence="4">The sequence shown here is derived from an EMBL/GenBank/DDBJ whole genome shotgun (WGS) entry which is preliminary data.</text>
</comment>
<keyword evidence="3" id="KW-0812">Transmembrane</keyword>
<dbReference type="Gene3D" id="1.20.120.1760">
    <property type="match status" value="1"/>
</dbReference>
<dbReference type="InterPro" id="IPR043130">
    <property type="entry name" value="CDP-OH_PTrfase_TM_dom"/>
</dbReference>
<organism evidence="4 5">
    <name type="scientific">Candidatus Sungbacteria bacterium RIFCSPHIGHO2_02_FULL_51_29</name>
    <dbReference type="NCBI Taxonomy" id="1802273"/>
    <lineage>
        <taxon>Bacteria</taxon>
        <taxon>Candidatus Sungiibacteriota</taxon>
    </lineage>
</organism>
<dbReference type="AlphaFoldDB" id="A0A1G2KPJ4"/>
<feature type="transmembrane region" description="Helical" evidence="3">
    <location>
        <begin position="195"/>
        <end position="214"/>
    </location>
</feature>
<feature type="transmembrane region" description="Helical" evidence="3">
    <location>
        <begin position="91"/>
        <end position="114"/>
    </location>
</feature>
<evidence type="ECO:0000313" key="4">
    <source>
        <dbReference type="EMBL" id="OHA01174.1"/>
    </source>
</evidence>
<evidence type="ECO:0000256" key="3">
    <source>
        <dbReference type="SAM" id="Phobius"/>
    </source>
</evidence>
<dbReference type="GO" id="GO:0016780">
    <property type="term" value="F:phosphotransferase activity, for other substituted phosphate groups"/>
    <property type="evidence" value="ECO:0007669"/>
    <property type="project" value="InterPro"/>
</dbReference>
<feature type="transmembrane region" description="Helical" evidence="3">
    <location>
        <begin position="126"/>
        <end position="144"/>
    </location>
</feature>
<dbReference type="Pfam" id="PF01066">
    <property type="entry name" value="CDP-OH_P_transf"/>
    <property type="match status" value="1"/>
</dbReference>
<dbReference type="GO" id="GO:0016020">
    <property type="term" value="C:membrane"/>
    <property type="evidence" value="ECO:0007669"/>
    <property type="project" value="InterPro"/>
</dbReference>
<feature type="transmembrane region" description="Helical" evidence="3">
    <location>
        <begin position="6"/>
        <end position="28"/>
    </location>
</feature>
<evidence type="ECO:0008006" key="6">
    <source>
        <dbReference type="Google" id="ProtNLM"/>
    </source>
</evidence>
<accession>A0A1G2KPJ4</accession>
<dbReference type="GO" id="GO:0008654">
    <property type="term" value="P:phospholipid biosynthetic process"/>
    <property type="evidence" value="ECO:0007669"/>
    <property type="project" value="InterPro"/>
</dbReference>
<dbReference type="Proteomes" id="UP000177811">
    <property type="component" value="Unassembled WGS sequence"/>
</dbReference>
<gene>
    <name evidence="4" type="ORF">A3C16_04630</name>
</gene>
<keyword evidence="1 2" id="KW-0808">Transferase</keyword>
<keyword evidence="3" id="KW-0472">Membrane</keyword>
<sequence length="258" mass="28010">MNTIFHTGTIAVYLCLLFVGAAIVPIFFSARMLSSVLIGFNRLETLQRDGFFMPLTLPLVRLGIHPNAITLFGMALVLLLAAGLYDKWPMSALFSIGFFAAISDMFDGMLARAAHKVTALGGAMDGARDGMLFVVLLAGVFSLWDTALLAYLLVGVLLIECLKVCEIFVRARRYGMRLAIVLRSRGQGKVSVDRVKFFLFCAASLGFLFEMGIFGSPVGIGTFLLAACVLTIAVSVVVHAAIIVLELRGKSFMMNEHI</sequence>
<dbReference type="PROSITE" id="PS00379">
    <property type="entry name" value="CDP_ALCOHOL_P_TRANSF"/>
    <property type="match status" value="1"/>
</dbReference>